<proteinExistence type="predicted"/>
<keyword evidence="3" id="KW-1185">Reference proteome</keyword>
<dbReference type="GO" id="GO:0005524">
    <property type="term" value="F:ATP binding"/>
    <property type="evidence" value="ECO:0007669"/>
    <property type="project" value="InterPro"/>
</dbReference>
<gene>
    <name evidence="2" type="ORF">APZ42_001709</name>
</gene>
<dbReference type="InterPro" id="IPR045028">
    <property type="entry name" value="DinG/Rad3-like"/>
</dbReference>
<keyword evidence="2" id="KW-0547">Nucleotide-binding</keyword>
<dbReference type="PANTHER" id="PTHR11472">
    <property type="entry name" value="DNA REPAIR DEAD HELICASE RAD3/XP-D SUBFAMILY MEMBER"/>
    <property type="match status" value="1"/>
</dbReference>
<evidence type="ECO:0000259" key="1">
    <source>
        <dbReference type="SMART" id="SM00491"/>
    </source>
</evidence>
<comment type="caution">
    <text evidence="2">The sequence shown here is derived from an EMBL/GenBank/DDBJ whole genome shotgun (WGS) entry which is preliminary data.</text>
</comment>
<keyword evidence="2" id="KW-0378">Hydrolase</keyword>
<dbReference type="GO" id="GO:0003676">
    <property type="term" value="F:nucleic acid binding"/>
    <property type="evidence" value="ECO:0007669"/>
    <property type="project" value="InterPro"/>
</dbReference>
<dbReference type="STRING" id="35525.A0A164IT24"/>
<dbReference type="Proteomes" id="UP000076858">
    <property type="component" value="Unassembled WGS sequence"/>
</dbReference>
<dbReference type="GO" id="GO:0034085">
    <property type="term" value="P:establishment of sister chromatid cohesion"/>
    <property type="evidence" value="ECO:0007669"/>
    <property type="project" value="TreeGrafter"/>
</dbReference>
<protein>
    <submittedName>
        <fullName evidence="2">Putative ATP-dependent RNA Helicase DDX11</fullName>
    </submittedName>
</protein>
<dbReference type="GO" id="GO:0016818">
    <property type="term" value="F:hydrolase activity, acting on acid anhydrides, in phosphorus-containing anhydrides"/>
    <property type="evidence" value="ECO:0007669"/>
    <property type="project" value="InterPro"/>
</dbReference>
<keyword evidence="2" id="KW-0067">ATP-binding</keyword>
<accession>A0A164IT24</accession>
<feature type="non-terminal residue" evidence="2">
    <location>
        <position position="113"/>
    </location>
</feature>
<keyword evidence="2" id="KW-0347">Helicase</keyword>
<feature type="domain" description="ATP-dependent helicase C-terminal" evidence="1">
    <location>
        <begin position="9"/>
        <end position="97"/>
    </location>
</feature>
<dbReference type="SMART" id="SM00491">
    <property type="entry name" value="HELICc2"/>
    <property type="match status" value="1"/>
</dbReference>
<dbReference type="EMBL" id="LRGB01006546">
    <property type="protein sequence ID" value="KZS01588.1"/>
    <property type="molecule type" value="Genomic_DNA"/>
</dbReference>
<dbReference type="GO" id="GO:0005634">
    <property type="term" value="C:nucleus"/>
    <property type="evidence" value="ECO:0007669"/>
    <property type="project" value="TreeGrafter"/>
</dbReference>
<dbReference type="InterPro" id="IPR027417">
    <property type="entry name" value="P-loop_NTPase"/>
</dbReference>
<reference evidence="2 3" key="1">
    <citation type="submission" date="2016-03" db="EMBL/GenBank/DDBJ databases">
        <title>EvidentialGene: Evidence-directed Construction of Genes on Genomes.</title>
        <authorList>
            <person name="Gilbert D.G."/>
            <person name="Choi J.-H."/>
            <person name="Mockaitis K."/>
            <person name="Colbourne J."/>
            <person name="Pfrender M."/>
        </authorList>
    </citation>
    <scope>NUCLEOTIDE SEQUENCE [LARGE SCALE GENOMIC DNA]</scope>
    <source>
        <strain evidence="2 3">Xinb3</strain>
        <tissue evidence="2">Complete organism</tissue>
    </source>
</reference>
<sequence>EPKEAKDVEHVLSEYARSIRQFTNPSSKCGKNGAMLLCVVGGKLSEGINFSDDLARCVVVVGLPYANSQAATLKEKIDYLDNNTVCYILLTKQEFAMFLRATANRTVIRYFRN</sequence>
<evidence type="ECO:0000313" key="2">
    <source>
        <dbReference type="EMBL" id="KZS01588.1"/>
    </source>
</evidence>
<dbReference type="PANTHER" id="PTHR11472:SF41">
    <property type="entry name" value="ATP-DEPENDENT DNA HELICASE DDX11-RELATED"/>
    <property type="match status" value="1"/>
</dbReference>
<dbReference type="InterPro" id="IPR006555">
    <property type="entry name" value="ATP-dep_Helicase_C"/>
</dbReference>
<evidence type="ECO:0000313" key="3">
    <source>
        <dbReference type="Proteomes" id="UP000076858"/>
    </source>
</evidence>
<organism evidence="2 3">
    <name type="scientific">Daphnia magna</name>
    <dbReference type="NCBI Taxonomy" id="35525"/>
    <lineage>
        <taxon>Eukaryota</taxon>
        <taxon>Metazoa</taxon>
        <taxon>Ecdysozoa</taxon>
        <taxon>Arthropoda</taxon>
        <taxon>Crustacea</taxon>
        <taxon>Branchiopoda</taxon>
        <taxon>Diplostraca</taxon>
        <taxon>Cladocera</taxon>
        <taxon>Anomopoda</taxon>
        <taxon>Daphniidae</taxon>
        <taxon>Daphnia</taxon>
    </lineage>
</organism>
<dbReference type="Gene3D" id="3.40.50.300">
    <property type="entry name" value="P-loop containing nucleotide triphosphate hydrolases"/>
    <property type="match status" value="1"/>
</dbReference>
<feature type="non-terminal residue" evidence="2">
    <location>
        <position position="1"/>
    </location>
</feature>
<name>A0A164IT24_9CRUS</name>
<dbReference type="GO" id="GO:0003678">
    <property type="term" value="F:DNA helicase activity"/>
    <property type="evidence" value="ECO:0007669"/>
    <property type="project" value="TreeGrafter"/>
</dbReference>
<dbReference type="Pfam" id="PF13307">
    <property type="entry name" value="Helicase_C_2"/>
    <property type="match status" value="1"/>
</dbReference>
<dbReference type="AlphaFoldDB" id="A0A164IT24"/>
<dbReference type="GO" id="GO:0006139">
    <property type="term" value="P:nucleobase-containing compound metabolic process"/>
    <property type="evidence" value="ECO:0007669"/>
    <property type="project" value="InterPro"/>
</dbReference>